<dbReference type="PROSITE" id="PS50850">
    <property type="entry name" value="MFS"/>
    <property type="match status" value="1"/>
</dbReference>
<accession>A0A5N5VWW8</accession>
<dbReference type="SUPFAM" id="SSF103473">
    <property type="entry name" value="MFS general substrate transporter"/>
    <property type="match status" value="1"/>
</dbReference>
<protein>
    <submittedName>
        <fullName evidence="10">MFS transporter</fullName>
    </submittedName>
</protein>
<keyword evidence="11" id="KW-1185">Reference proteome</keyword>
<evidence type="ECO:0000256" key="2">
    <source>
        <dbReference type="ARBA" id="ARBA00022448"/>
    </source>
</evidence>
<feature type="compositionally biased region" description="Low complexity" evidence="7">
    <location>
        <begin position="444"/>
        <end position="470"/>
    </location>
</feature>
<dbReference type="Proteomes" id="UP000327000">
    <property type="component" value="Unassembled WGS sequence"/>
</dbReference>
<dbReference type="AlphaFoldDB" id="A0A5N5VWW8"/>
<evidence type="ECO:0000256" key="6">
    <source>
        <dbReference type="ARBA" id="ARBA00023136"/>
    </source>
</evidence>
<feature type="transmembrane region" description="Helical" evidence="8">
    <location>
        <begin position="26"/>
        <end position="51"/>
    </location>
</feature>
<dbReference type="OrthoDB" id="5242249at2"/>
<keyword evidence="3" id="KW-1003">Cell membrane</keyword>
<name>A0A5N5VWW8_STRMB</name>
<comment type="caution">
    <text evidence="10">The sequence shown here is derived from an EMBL/GenBank/DDBJ whole genome shotgun (WGS) entry which is preliminary data.</text>
</comment>
<feature type="compositionally biased region" description="Pro residues" evidence="7">
    <location>
        <begin position="471"/>
        <end position="484"/>
    </location>
</feature>
<feature type="transmembrane region" description="Helical" evidence="8">
    <location>
        <begin position="186"/>
        <end position="205"/>
    </location>
</feature>
<dbReference type="InterPro" id="IPR005829">
    <property type="entry name" value="Sugar_transporter_CS"/>
</dbReference>
<feature type="transmembrane region" description="Helical" evidence="8">
    <location>
        <begin position="386"/>
        <end position="406"/>
    </location>
</feature>
<dbReference type="InterPro" id="IPR036259">
    <property type="entry name" value="MFS_trans_sf"/>
</dbReference>
<evidence type="ECO:0000256" key="5">
    <source>
        <dbReference type="ARBA" id="ARBA00022989"/>
    </source>
</evidence>
<feature type="transmembrane region" description="Helical" evidence="8">
    <location>
        <begin position="160"/>
        <end position="180"/>
    </location>
</feature>
<feature type="transmembrane region" description="Helical" evidence="8">
    <location>
        <begin position="92"/>
        <end position="112"/>
    </location>
</feature>
<evidence type="ECO:0000256" key="7">
    <source>
        <dbReference type="SAM" id="MobiDB-lite"/>
    </source>
</evidence>
<dbReference type="GO" id="GO:0005886">
    <property type="term" value="C:plasma membrane"/>
    <property type="evidence" value="ECO:0007669"/>
    <property type="project" value="UniProtKB-SubCell"/>
</dbReference>
<feature type="transmembrane region" description="Helical" evidence="8">
    <location>
        <begin position="265"/>
        <end position="286"/>
    </location>
</feature>
<evidence type="ECO:0000256" key="4">
    <source>
        <dbReference type="ARBA" id="ARBA00022692"/>
    </source>
</evidence>
<gene>
    <name evidence="10" type="ORF">FRZ00_34590</name>
</gene>
<keyword evidence="2" id="KW-0813">Transport</keyword>
<keyword evidence="4 8" id="KW-0812">Transmembrane</keyword>
<dbReference type="Gene3D" id="1.20.1250.20">
    <property type="entry name" value="MFS general substrate transporter like domains"/>
    <property type="match status" value="1"/>
</dbReference>
<evidence type="ECO:0000256" key="3">
    <source>
        <dbReference type="ARBA" id="ARBA00022475"/>
    </source>
</evidence>
<reference evidence="10 11" key="1">
    <citation type="journal article" date="2019" name="Microb. Cell Fact.">
        <title>Exploring novel herbicidin analogues by transcriptional regulator overexpression and MS/MS molecular networking.</title>
        <authorList>
            <person name="Shi Y."/>
            <person name="Gu R."/>
            <person name="Li Y."/>
            <person name="Wang X."/>
            <person name="Ren W."/>
            <person name="Li X."/>
            <person name="Wang L."/>
            <person name="Xie Y."/>
            <person name="Hong B."/>
        </authorList>
    </citation>
    <scope>NUCLEOTIDE SEQUENCE [LARGE SCALE GENOMIC DNA]</scope>
    <source>
        <strain evidence="10 11">US-43</strain>
    </source>
</reference>
<dbReference type="InterPro" id="IPR050171">
    <property type="entry name" value="MFS_Transporters"/>
</dbReference>
<keyword evidence="6 8" id="KW-0472">Membrane</keyword>
<dbReference type="Pfam" id="PF07690">
    <property type="entry name" value="MFS_1"/>
    <property type="match status" value="1"/>
</dbReference>
<feature type="transmembrane region" description="Helical" evidence="8">
    <location>
        <begin position="357"/>
        <end position="380"/>
    </location>
</feature>
<feature type="transmembrane region" description="Helical" evidence="8">
    <location>
        <begin position="57"/>
        <end position="80"/>
    </location>
</feature>
<organism evidence="10 11">
    <name type="scientific">Streptomyces mobaraensis</name>
    <name type="common">Streptoverticillium mobaraense</name>
    <dbReference type="NCBI Taxonomy" id="35621"/>
    <lineage>
        <taxon>Bacteria</taxon>
        <taxon>Bacillati</taxon>
        <taxon>Actinomycetota</taxon>
        <taxon>Actinomycetes</taxon>
        <taxon>Kitasatosporales</taxon>
        <taxon>Streptomycetaceae</taxon>
        <taxon>Streptomyces</taxon>
    </lineage>
</organism>
<evidence type="ECO:0000256" key="1">
    <source>
        <dbReference type="ARBA" id="ARBA00004651"/>
    </source>
</evidence>
<feature type="transmembrane region" description="Helical" evidence="8">
    <location>
        <begin position="118"/>
        <end position="139"/>
    </location>
</feature>
<dbReference type="PROSITE" id="PS00216">
    <property type="entry name" value="SUGAR_TRANSPORT_1"/>
    <property type="match status" value="1"/>
</dbReference>
<feature type="transmembrane region" description="Helical" evidence="8">
    <location>
        <begin position="234"/>
        <end position="253"/>
    </location>
</feature>
<dbReference type="RefSeq" id="WP_152266274.1">
    <property type="nucleotide sequence ID" value="NZ_VOKX01000144.1"/>
</dbReference>
<evidence type="ECO:0000259" key="9">
    <source>
        <dbReference type="PROSITE" id="PS50850"/>
    </source>
</evidence>
<dbReference type="InterPro" id="IPR020846">
    <property type="entry name" value="MFS_dom"/>
</dbReference>
<feature type="transmembrane region" description="Helical" evidence="8">
    <location>
        <begin position="323"/>
        <end position="345"/>
    </location>
</feature>
<comment type="subcellular location">
    <subcellularLocation>
        <location evidence="1">Cell membrane</location>
        <topology evidence="1">Multi-pass membrane protein</topology>
    </subcellularLocation>
</comment>
<feature type="region of interest" description="Disordered" evidence="7">
    <location>
        <begin position="444"/>
        <end position="484"/>
    </location>
</feature>
<feature type="transmembrane region" description="Helical" evidence="8">
    <location>
        <begin position="298"/>
        <end position="317"/>
    </location>
</feature>
<dbReference type="PANTHER" id="PTHR23517:SF13">
    <property type="entry name" value="MAJOR FACILITATOR SUPERFAMILY MFS_1"/>
    <property type="match status" value="1"/>
</dbReference>
<evidence type="ECO:0000256" key="8">
    <source>
        <dbReference type="SAM" id="Phobius"/>
    </source>
</evidence>
<sequence length="484" mass="48610">MTKHALTNRAAPAAVSGPSAGIGGRAWLRAGVAVAAVGWGANQFAPLLLLYRSELGLSAATVQATFGLYAIGLVPGLLLGGPVSDRYGRRRLMLPALFVSVLASLLLIAGGSQEELLFAGRLVSGVASGAAFSSGTVWIKELSLAGSTREANPGPRRATITMTTGFAVGPLVAGLLAQWAPSPMTVAYLPHLALALVSIPLVWGAPETCGGSREGSVWRQVRVPAVREPRFRNVVAPLAPWVFGSASVALAYLPGLVKDRVGGNALVFGAVVTALTGFAGILVQPLARRMDDPRRPRLIASSMAIVVAGLLVSAAAAETLQPTLVVLAALVLGAGYGCCQVCGLLEVQRMAGPKDLAGLTAVYQALSYIGFAAPFVLAALQDSVRASVLLCCAAGLAVLTLVYVTLRAARGGGRGVATAAADVGATAAGEAPVGTEAVASVPVTSAPVAPESPTAPATSAASSAASSTPAGPTPVAPQPEDSPA</sequence>
<dbReference type="PANTHER" id="PTHR23517">
    <property type="entry name" value="RESISTANCE PROTEIN MDTM, PUTATIVE-RELATED-RELATED"/>
    <property type="match status" value="1"/>
</dbReference>
<keyword evidence="5 8" id="KW-1133">Transmembrane helix</keyword>
<dbReference type="EMBL" id="VOKX01000144">
    <property type="protein sequence ID" value="KAB7832658.1"/>
    <property type="molecule type" value="Genomic_DNA"/>
</dbReference>
<proteinExistence type="predicted"/>
<dbReference type="GO" id="GO:0022857">
    <property type="term" value="F:transmembrane transporter activity"/>
    <property type="evidence" value="ECO:0007669"/>
    <property type="project" value="InterPro"/>
</dbReference>
<feature type="domain" description="Major facilitator superfamily (MFS) profile" evidence="9">
    <location>
        <begin position="26"/>
        <end position="410"/>
    </location>
</feature>
<evidence type="ECO:0000313" key="10">
    <source>
        <dbReference type="EMBL" id="KAB7832658.1"/>
    </source>
</evidence>
<evidence type="ECO:0000313" key="11">
    <source>
        <dbReference type="Proteomes" id="UP000327000"/>
    </source>
</evidence>
<dbReference type="InterPro" id="IPR011701">
    <property type="entry name" value="MFS"/>
</dbReference>